<dbReference type="Pfam" id="PF00078">
    <property type="entry name" value="RVT_1"/>
    <property type="match status" value="1"/>
</dbReference>
<evidence type="ECO:0000259" key="1">
    <source>
        <dbReference type="PROSITE" id="PS50878"/>
    </source>
</evidence>
<dbReference type="Pfam" id="PF03372">
    <property type="entry name" value="Exo_endo_phos"/>
    <property type="match status" value="1"/>
</dbReference>
<accession>A0A9I9DQZ0</accession>
<dbReference type="PANTHER" id="PTHR33116">
    <property type="entry name" value="REVERSE TRANSCRIPTASE ZINC-BINDING DOMAIN-CONTAINING PROTEIN-RELATED-RELATED"/>
    <property type="match status" value="1"/>
</dbReference>
<organism evidence="2">
    <name type="scientific">Cucumis melo</name>
    <name type="common">Muskmelon</name>
    <dbReference type="NCBI Taxonomy" id="3656"/>
    <lineage>
        <taxon>Eukaryota</taxon>
        <taxon>Viridiplantae</taxon>
        <taxon>Streptophyta</taxon>
        <taxon>Embryophyta</taxon>
        <taxon>Tracheophyta</taxon>
        <taxon>Spermatophyta</taxon>
        <taxon>Magnoliopsida</taxon>
        <taxon>eudicotyledons</taxon>
        <taxon>Gunneridae</taxon>
        <taxon>Pentapetalae</taxon>
        <taxon>rosids</taxon>
        <taxon>fabids</taxon>
        <taxon>Cucurbitales</taxon>
        <taxon>Cucurbitaceae</taxon>
        <taxon>Benincaseae</taxon>
        <taxon>Cucumis</taxon>
    </lineage>
</organism>
<sequence>MECKPQQKDQDSSFENLPLFSIPHLSLMDSPQHSGMLTPPIYSAVSVPFRWEEEPGKPRFSTAVSISASTSPSLELPPRLLVPRSECSSSFRFDEKSSLFMKKRGWFGSWRKRGLNLRGKREQIGIGGLVFPSLELEESLGSKVEASRFRRNGSFSSLMSSTQIKPHFWVKKVFVKEFKRPIQTTHRGNFSLSININTPDGPSNSAWWLSAIYGPSGGRNRKSFWAELLDLKNKCSPTWLLAGDFNVVRFPSETSAQNPSKHSMRCFNKFIADSNLIDPPLSNAKFTWSNLRVHPVLSRIDRFLYTTNWENLFTAHYSKTLSRVTSDHFPIVLESSLISWGPSPFKLINVHLKEPWFKNNVTNWWKNLRQEGHPGFSFMRKLKQLSTIIRNEQRKNKCYSDEDKNAWIKEIDSIDRLEAEGNLSEELSLRRTRLKADVLMSGFKEAQIWYQKSKRLWITEGDENTSFFHKICSARQRRSIISNINSVDGVPCSTNESIAKAFLDHFEDIYKGGGEESPWLIDNLNWSPISTNQAQNLCSMFTEEEIHEALTAFSNNKSPGPDGFTMEFYKSTWSVLKEEILNIFRDFHSNCIINKAVNITNIALIAKKEKCAEPADYRPISLTTSIYKLIAKVIAERLKDTLPYTVAENQMAFVKGRQIIDAILVANEAIDYWRVKKIQGFVIKLDIEKAFDKLNWRFIDFMLMKKGYPFKWRNWIRACISSVQYSIIINGRPRGKIQPSRGIRQGDPISPFIFVLAMDYMSRLLNSVGEKIKGVKLEGNINLTHLLFADDILLFVEDDEHSIQNLKNIINLFQLASGLSINLNKSTISPINVDASRTEQIASQWGISTKFLPINYLGVPLGGKQITKTFWKNVEEKINKKLASWKYSMLSKGGKITLIKSSLASLPTYQLSIFKVPVSTCKNIEKTWRNFLWKNPPETHKLHLVNWAKITSSKEKGGLGISRLKDTNFALLTKWLWRYIHEDSPLWKKIINAKYRSLSKGDIPCVCNHSSSRSPWFSICKGLEWFQRHVSWKIKNGRSFSFWHSHWHQNSPLSSHYPRLYALSTNKESSIRDMWNNTLMDWDLNPRRQLREWEHPLWAELKNSLNASFCENGNDSPMWTLNSNGLYTVASVKKTLQQPEQNLLDFQSQNTFKNLWKTSIPKKCIFFIWTLLYDSVNTAEQLMKRLPNLCSRPSWCVMCKRNDEDRIHLFILCPIAKSIWRSISSHLSSNVNCLSPKELCITMCSWKQKTKKNVILFNTYASALWNIWLERNARIFNGKEKTVAEIWEDIKALAGLWTSRSSLFSNYQASSIALNLNAFS</sequence>
<dbReference type="InterPro" id="IPR026960">
    <property type="entry name" value="RVT-Znf"/>
</dbReference>
<protein>
    <recommendedName>
        <fullName evidence="1">Reverse transcriptase domain-containing protein</fullName>
    </recommendedName>
</protein>
<dbReference type="InterPro" id="IPR005135">
    <property type="entry name" value="Endo/exonuclease/phosphatase"/>
</dbReference>
<evidence type="ECO:0000313" key="2">
    <source>
        <dbReference type="EnsemblPlants" id="MELO3C022264.2.1"/>
    </source>
</evidence>
<dbReference type="PANTHER" id="PTHR33116:SF78">
    <property type="entry name" value="OS12G0587133 PROTEIN"/>
    <property type="match status" value="1"/>
</dbReference>
<dbReference type="SUPFAM" id="SSF56219">
    <property type="entry name" value="DNase I-like"/>
    <property type="match status" value="1"/>
</dbReference>
<dbReference type="EnsemblPlants" id="MELO3C022264.2.1">
    <property type="protein sequence ID" value="MELO3C022264.2.1"/>
    <property type="gene ID" value="MELO3C022264.2"/>
</dbReference>
<dbReference type="GO" id="GO:0003824">
    <property type="term" value="F:catalytic activity"/>
    <property type="evidence" value="ECO:0007669"/>
    <property type="project" value="InterPro"/>
</dbReference>
<feature type="domain" description="Reverse transcriptase" evidence="1">
    <location>
        <begin position="586"/>
        <end position="861"/>
    </location>
</feature>
<name>A0A9I9DQZ0_CUCME</name>
<dbReference type="SUPFAM" id="SSF56672">
    <property type="entry name" value="DNA/RNA polymerases"/>
    <property type="match status" value="1"/>
</dbReference>
<dbReference type="InterPro" id="IPR036691">
    <property type="entry name" value="Endo/exonu/phosph_ase_sf"/>
</dbReference>
<reference evidence="2" key="1">
    <citation type="submission" date="2023-03" db="UniProtKB">
        <authorList>
            <consortium name="EnsemblPlants"/>
        </authorList>
    </citation>
    <scope>IDENTIFICATION</scope>
</reference>
<dbReference type="CDD" id="cd01650">
    <property type="entry name" value="RT_nLTR_like"/>
    <property type="match status" value="1"/>
</dbReference>
<dbReference type="Gramene" id="MELO3C022264.2.1">
    <property type="protein sequence ID" value="MELO3C022264.2.1"/>
    <property type="gene ID" value="MELO3C022264.2"/>
</dbReference>
<dbReference type="InterPro" id="IPR000477">
    <property type="entry name" value="RT_dom"/>
</dbReference>
<dbReference type="InterPro" id="IPR043502">
    <property type="entry name" value="DNA/RNA_pol_sf"/>
</dbReference>
<dbReference type="PROSITE" id="PS50878">
    <property type="entry name" value="RT_POL"/>
    <property type="match status" value="1"/>
</dbReference>
<proteinExistence type="predicted"/>
<dbReference type="Gene3D" id="3.60.10.10">
    <property type="entry name" value="Endonuclease/exonuclease/phosphatase"/>
    <property type="match status" value="1"/>
</dbReference>
<dbReference type="Pfam" id="PF13966">
    <property type="entry name" value="zf-RVT"/>
    <property type="match status" value="1"/>
</dbReference>